<feature type="region of interest" description="Disordered" evidence="1">
    <location>
        <begin position="1"/>
        <end position="35"/>
    </location>
</feature>
<dbReference type="STRING" id="556325.BHE16_10400"/>
<dbReference type="Proteomes" id="UP000183530">
    <property type="component" value="Chromosome"/>
</dbReference>
<evidence type="ECO:0008006" key="5">
    <source>
        <dbReference type="Google" id="ProtNLM"/>
    </source>
</evidence>
<organism evidence="3 4">
    <name type="scientific">Neomicrococcus aestuarii</name>
    <dbReference type="NCBI Taxonomy" id="556325"/>
    <lineage>
        <taxon>Bacteria</taxon>
        <taxon>Bacillati</taxon>
        <taxon>Actinomycetota</taxon>
        <taxon>Actinomycetes</taxon>
        <taxon>Micrococcales</taxon>
        <taxon>Micrococcaceae</taxon>
        <taxon>Neomicrococcus</taxon>
    </lineage>
</organism>
<dbReference type="AlphaFoldDB" id="A0A1L2ZPH0"/>
<evidence type="ECO:0000313" key="3">
    <source>
        <dbReference type="EMBL" id="APF41333.1"/>
    </source>
</evidence>
<keyword evidence="2" id="KW-0812">Transmembrane</keyword>
<dbReference type="RefSeq" id="WP_071894801.1">
    <property type="nucleotide sequence ID" value="NZ_CP018135.1"/>
</dbReference>
<protein>
    <recommendedName>
        <fullName evidence="5">DUF4878 domain-containing protein</fullName>
    </recommendedName>
</protein>
<evidence type="ECO:0000313" key="4">
    <source>
        <dbReference type="Proteomes" id="UP000183530"/>
    </source>
</evidence>
<keyword evidence="2" id="KW-0472">Membrane</keyword>
<reference evidence="3 4" key="1">
    <citation type="submission" date="2016-11" db="EMBL/GenBank/DDBJ databases">
        <title>Genome sequencing of Zhihengliuella aestuarii B18 antagonistic to Plasmodiophora brassicae.</title>
        <authorList>
            <person name="Luo Y."/>
        </authorList>
    </citation>
    <scope>NUCLEOTIDE SEQUENCE [LARGE SCALE GENOMIC DNA]</scope>
    <source>
        <strain evidence="3 4">B18</strain>
    </source>
</reference>
<keyword evidence="2" id="KW-1133">Transmembrane helix</keyword>
<evidence type="ECO:0000256" key="2">
    <source>
        <dbReference type="SAM" id="Phobius"/>
    </source>
</evidence>
<dbReference type="KEGG" id="nae:BHE16_10400"/>
<accession>A0A1L2ZPH0</accession>
<gene>
    <name evidence="3" type="ORF">BHE16_10400</name>
</gene>
<evidence type="ECO:0000256" key="1">
    <source>
        <dbReference type="SAM" id="MobiDB-lite"/>
    </source>
</evidence>
<dbReference type="OrthoDB" id="3818356at2"/>
<feature type="transmembrane region" description="Helical" evidence="2">
    <location>
        <begin position="43"/>
        <end position="65"/>
    </location>
</feature>
<feature type="region of interest" description="Disordered" evidence="1">
    <location>
        <begin position="186"/>
        <end position="211"/>
    </location>
</feature>
<proteinExistence type="predicted"/>
<keyword evidence="4" id="KW-1185">Reference proteome</keyword>
<dbReference type="EMBL" id="CP018135">
    <property type="protein sequence ID" value="APF41333.1"/>
    <property type="molecule type" value="Genomic_DNA"/>
</dbReference>
<sequence>MTDETNKSLESTSPSDASTDAAEVAAASGSETKRSGSLLKSPWLWAGLCALSIAGSGIAIATVSATHFSPEREVKQYFELLEQGKSDRALGLLHATVPQGDAVLLSGDGLKAALDGFEASSLELETDTVESDPNQRTVTASYTFSGSEHQTVFTLRKARTDWLFFDKWEFVPVTLPVATVQAQYSPTATVNDSPSPLSTKKSAAKGSESNEPAWNVQTYPVLPPAIVKASYQTEFIKGSEQQQVLTDFTAKAPTISLGAEASDKLTDYVDAQLKDYLDRCADQQVLKPAGCPMDYATSARVRSSTINWDILEYPEAKVTLTSQGWSIEPLRGRAKIALQEQDLDSGELYTAQEQDTFEFRATLKVNGNRVTVTPDAFDYDPNNQA</sequence>
<name>A0A1L2ZPH0_9MICC</name>
<feature type="compositionally biased region" description="Low complexity" evidence="1">
    <location>
        <begin position="11"/>
        <end position="30"/>
    </location>
</feature>